<feature type="region of interest" description="Disordered" evidence="1">
    <location>
        <begin position="216"/>
        <end position="251"/>
    </location>
</feature>
<dbReference type="OrthoDB" id="3577641at2"/>
<sequence>MGAISDILANLDVDQIAAALGQNPADVESAAQKAVGSLLGGLENNLGSDQGAISLANALGNHLDDDNAAPQTGAIDLSQLDLTDGAKIVNHILPATEQRQLFGGVQGALIKKLMPLLAPIVMSYLAKRLASSGGLGSILGSVLGSQSQASSGGMGDILGQILGGGTSAKQAQQQHGGLGDILGQILGGGAAAPAQQQSSGGGFGDILGQILGGGQEAPQTQTQYQQPQYQQPGNLTIDDPGADAAAASANSGMPSVGGILKSILFG</sequence>
<proteinExistence type="predicted"/>
<dbReference type="AlphaFoldDB" id="A0A4Q9KLC5"/>
<reference evidence="2 3" key="1">
    <citation type="submission" date="2019-01" db="EMBL/GenBank/DDBJ databases">
        <title>Lactibacter flavus gen. nov., sp. nov., a novel bacterium of the family Propionibacteriaceae isolated from raw milk and dairy products.</title>
        <authorList>
            <person name="Huptas C."/>
            <person name="Wenning M."/>
            <person name="Breitenwieser F."/>
            <person name="Doll E."/>
            <person name="Von Neubeck M."/>
            <person name="Busse H.-J."/>
            <person name="Scherer S."/>
        </authorList>
    </citation>
    <scope>NUCLEOTIDE SEQUENCE [LARGE SCALE GENOMIC DNA]</scope>
    <source>
        <strain evidence="2 3">DSM 22130</strain>
    </source>
</reference>
<gene>
    <name evidence="2" type="ORF">ET996_05770</name>
</gene>
<dbReference type="Pfam" id="PF06078">
    <property type="entry name" value="DUF937"/>
    <property type="match status" value="1"/>
</dbReference>
<protein>
    <submittedName>
        <fullName evidence="2">DUF937 domain-containing protein</fullName>
    </submittedName>
</protein>
<feature type="compositionally biased region" description="Low complexity" evidence="1">
    <location>
        <begin position="218"/>
        <end position="232"/>
    </location>
</feature>
<name>A0A4Q9KLC5_PROTD</name>
<dbReference type="Proteomes" id="UP000291933">
    <property type="component" value="Unassembled WGS sequence"/>
</dbReference>
<keyword evidence="3" id="KW-1185">Reference proteome</keyword>
<dbReference type="RefSeq" id="WP_131171613.1">
    <property type="nucleotide sequence ID" value="NZ_FXTL01000008.1"/>
</dbReference>
<organism evidence="2 3">
    <name type="scientific">Propioniciclava tarda</name>
    <dbReference type="NCBI Taxonomy" id="433330"/>
    <lineage>
        <taxon>Bacteria</taxon>
        <taxon>Bacillati</taxon>
        <taxon>Actinomycetota</taxon>
        <taxon>Actinomycetes</taxon>
        <taxon>Propionibacteriales</taxon>
        <taxon>Propionibacteriaceae</taxon>
        <taxon>Propioniciclava</taxon>
    </lineage>
</organism>
<accession>A0A4Q9KLC5</accession>
<comment type="caution">
    <text evidence="2">The sequence shown here is derived from an EMBL/GenBank/DDBJ whole genome shotgun (WGS) entry which is preliminary data.</text>
</comment>
<evidence type="ECO:0000256" key="1">
    <source>
        <dbReference type="SAM" id="MobiDB-lite"/>
    </source>
</evidence>
<dbReference type="EMBL" id="SDMR01000005">
    <property type="protein sequence ID" value="TBT95317.1"/>
    <property type="molecule type" value="Genomic_DNA"/>
</dbReference>
<dbReference type="InterPro" id="IPR009282">
    <property type="entry name" value="DUF937"/>
</dbReference>
<evidence type="ECO:0000313" key="3">
    <source>
        <dbReference type="Proteomes" id="UP000291933"/>
    </source>
</evidence>
<evidence type="ECO:0000313" key="2">
    <source>
        <dbReference type="EMBL" id="TBT95317.1"/>
    </source>
</evidence>